<dbReference type="STRING" id="546266.NEIMUCOT_03925"/>
<evidence type="ECO:0000313" key="1">
    <source>
        <dbReference type="EMBL" id="EFC89509.1"/>
    </source>
</evidence>
<protein>
    <submittedName>
        <fullName evidence="1">Uncharacterized protein</fullName>
    </submittedName>
</protein>
<dbReference type="Proteomes" id="UP000003344">
    <property type="component" value="Unassembled WGS sequence"/>
</dbReference>
<evidence type="ECO:0000313" key="2">
    <source>
        <dbReference type="Proteomes" id="UP000003344"/>
    </source>
</evidence>
<accession>D2ZTI9</accession>
<reference evidence="1 2" key="1">
    <citation type="submission" date="2009-10" db="EMBL/GenBank/DDBJ databases">
        <authorList>
            <person name="Weinstock G."/>
            <person name="Sodergren E."/>
            <person name="Clifton S."/>
            <person name="Fulton L."/>
            <person name="Fulton B."/>
            <person name="Courtney L."/>
            <person name="Fronick C."/>
            <person name="Harrison M."/>
            <person name="Strong C."/>
            <person name="Farmer C."/>
            <person name="Delahaunty K."/>
            <person name="Markovic C."/>
            <person name="Hall O."/>
            <person name="Minx P."/>
            <person name="Tomlinson C."/>
            <person name="Mitreva M."/>
            <person name="Nelson J."/>
            <person name="Hou S."/>
            <person name="Wollam A."/>
            <person name="Pepin K.H."/>
            <person name="Johnson M."/>
            <person name="Bhonagiri V."/>
            <person name="Nash W.E."/>
            <person name="Warren W."/>
            <person name="Chinwalla A."/>
            <person name="Mardis E.R."/>
            <person name="Wilson R.K."/>
        </authorList>
    </citation>
    <scope>NUCLEOTIDE SEQUENCE [LARGE SCALE GENOMIC DNA]</scope>
    <source>
        <strain evidence="2">ATCC 25996 / DSM 4631 / NCTC 10774 / M26</strain>
    </source>
</reference>
<dbReference type="AlphaFoldDB" id="D2ZTI9"/>
<dbReference type="EMBL" id="ACDX02000002">
    <property type="protein sequence ID" value="EFC89509.1"/>
    <property type="molecule type" value="Genomic_DNA"/>
</dbReference>
<name>D2ZTI9_NEIM2</name>
<sequence>MFQTTFLFLVRVDLSNLTLKNSDFVVLQSDTPTKTNHHQLPKP</sequence>
<comment type="caution">
    <text evidence="1">The sequence shown here is derived from an EMBL/GenBank/DDBJ whole genome shotgun (WGS) entry which is preliminary data.</text>
</comment>
<proteinExistence type="predicted"/>
<gene>
    <name evidence="1" type="ORF">NEIMUCOT_03925</name>
</gene>
<organism evidence="1 2">
    <name type="scientific">Neisseria mucosa (strain ATCC 25996 / DSM 4631 / NCTC 10774 / M26)</name>
    <dbReference type="NCBI Taxonomy" id="546266"/>
    <lineage>
        <taxon>Bacteria</taxon>
        <taxon>Pseudomonadati</taxon>
        <taxon>Pseudomonadota</taxon>
        <taxon>Betaproteobacteria</taxon>
        <taxon>Neisseriales</taxon>
        <taxon>Neisseriaceae</taxon>
        <taxon>Neisseria</taxon>
    </lineage>
</organism>